<dbReference type="AlphaFoldDB" id="G2DZS3"/>
<reference evidence="1 2" key="1">
    <citation type="submission" date="2011-06" db="EMBL/GenBank/DDBJ databases">
        <title>The draft genome of Thiorhodococcus drewsii AZ1.</title>
        <authorList>
            <consortium name="US DOE Joint Genome Institute (JGI-PGF)"/>
            <person name="Lucas S."/>
            <person name="Han J."/>
            <person name="Lapidus A."/>
            <person name="Cheng J.-F."/>
            <person name="Goodwin L."/>
            <person name="Pitluck S."/>
            <person name="Peters L."/>
            <person name="Land M.L."/>
            <person name="Hauser L."/>
            <person name="Vogl K."/>
            <person name="Liu Z."/>
            <person name="Imhoff J."/>
            <person name="Thiel V."/>
            <person name="Frigaard N.-U."/>
            <person name="Bryant D.A."/>
            <person name="Woyke T.J."/>
        </authorList>
    </citation>
    <scope>NUCLEOTIDE SEQUENCE [LARGE SCALE GENOMIC DNA]</scope>
    <source>
        <strain evidence="1 2">AZ1</strain>
    </source>
</reference>
<sequence>MFNQSIVNTIAKGLLPTDEDHRIRVYLMHSTAKHNETARDRLKRVIGADAR</sequence>
<evidence type="ECO:0000313" key="2">
    <source>
        <dbReference type="Proteomes" id="UP000004200"/>
    </source>
</evidence>
<organism evidence="1 2">
    <name type="scientific">Thiorhodococcus drewsii AZ1</name>
    <dbReference type="NCBI Taxonomy" id="765913"/>
    <lineage>
        <taxon>Bacteria</taxon>
        <taxon>Pseudomonadati</taxon>
        <taxon>Pseudomonadota</taxon>
        <taxon>Gammaproteobacteria</taxon>
        <taxon>Chromatiales</taxon>
        <taxon>Chromatiaceae</taxon>
        <taxon>Thiorhodococcus</taxon>
    </lineage>
</organism>
<dbReference type="STRING" id="765913.ThidrDRAFT_1536"/>
<dbReference type="Proteomes" id="UP000004200">
    <property type="component" value="Unassembled WGS sequence"/>
</dbReference>
<proteinExistence type="predicted"/>
<accession>G2DZS3</accession>
<keyword evidence="2" id="KW-1185">Reference proteome</keyword>
<dbReference type="EMBL" id="AFWT01000009">
    <property type="protein sequence ID" value="EGV31962.1"/>
    <property type="molecule type" value="Genomic_DNA"/>
</dbReference>
<comment type="caution">
    <text evidence="1">The sequence shown here is derived from an EMBL/GenBank/DDBJ whole genome shotgun (WGS) entry which is preliminary data.</text>
</comment>
<protein>
    <submittedName>
        <fullName evidence="1">Uncharacterized protein</fullName>
    </submittedName>
</protein>
<evidence type="ECO:0000313" key="1">
    <source>
        <dbReference type="EMBL" id="EGV31962.1"/>
    </source>
</evidence>
<name>G2DZS3_9GAMM</name>
<gene>
    <name evidence="1" type="ORF">ThidrDRAFT_1536</name>
</gene>